<name>A0A1M4E5Z2_9ACTN</name>
<dbReference type="InterPro" id="IPR011518">
    <property type="entry name" value="Transposase_36"/>
</dbReference>
<proteinExistence type="predicted"/>
<feature type="region of interest" description="Disordered" evidence="1">
    <location>
        <begin position="144"/>
        <end position="181"/>
    </location>
</feature>
<dbReference type="RefSeq" id="WP_397351899.1">
    <property type="nucleotide sequence ID" value="NZ_CP084058.1"/>
</dbReference>
<feature type="compositionally biased region" description="Gly residues" evidence="1">
    <location>
        <begin position="169"/>
        <end position="181"/>
    </location>
</feature>
<sequence length="181" mass="19637">MSTTPAGCALRQIVHDGTVGSASQNEGPRAERPRRRRFTSEYRQAILAEHHLLSHITMNWRGRPLTSHEVVVNSIAATRTRTGLTVAAELDTNAYPLGVSVSAERMSMLPITPRTERGSWNYTIGPADDTRTNPYVTTGAYPVRKPARFGRSPADRDEPRGAERAGCVFGPGSGGPGRAAR</sequence>
<dbReference type="EMBL" id="LT559118">
    <property type="protein sequence ID" value="SBO94194.1"/>
    <property type="molecule type" value="Genomic_DNA"/>
</dbReference>
<evidence type="ECO:0000256" key="1">
    <source>
        <dbReference type="SAM" id="MobiDB-lite"/>
    </source>
</evidence>
<dbReference type="Pfam" id="PF07592">
    <property type="entry name" value="DDE_Tnp_ISAZ013"/>
    <property type="match status" value="1"/>
</dbReference>
<gene>
    <name evidence="2" type="ORF">BN4615_P3710</name>
</gene>
<evidence type="ECO:0000313" key="2">
    <source>
        <dbReference type="EMBL" id="SBO94194.1"/>
    </source>
</evidence>
<accession>A0A1M4E5Z2</accession>
<organism evidence="2">
    <name type="scientific">Nonomuraea gerenzanensis</name>
    <dbReference type="NCBI Taxonomy" id="93944"/>
    <lineage>
        <taxon>Bacteria</taxon>
        <taxon>Bacillati</taxon>
        <taxon>Actinomycetota</taxon>
        <taxon>Actinomycetes</taxon>
        <taxon>Streptosporangiales</taxon>
        <taxon>Streptosporangiaceae</taxon>
        <taxon>Nonomuraea</taxon>
    </lineage>
</organism>
<feature type="compositionally biased region" description="Basic and acidic residues" evidence="1">
    <location>
        <begin position="153"/>
        <end position="163"/>
    </location>
</feature>
<feature type="region of interest" description="Disordered" evidence="1">
    <location>
        <begin position="16"/>
        <end position="37"/>
    </location>
</feature>
<protein>
    <submittedName>
        <fullName evidence="2">Mobile element protein</fullName>
    </submittedName>
</protein>
<dbReference type="AlphaFoldDB" id="A0A1M4E5Z2"/>
<reference evidence="2" key="1">
    <citation type="submission" date="2016-04" db="EMBL/GenBank/DDBJ databases">
        <authorList>
            <person name="Evans L.H."/>
            <person name="Alamgir A."/>
            <person name="Owens N."/>
            <person name="Weber N.D."/>
            <person name="Virtaneva K."/>
            <person name="Barbian K."/>
            <person name="Babar A."/>
            <person name="Rosenke K."/>
        </authorList>
    </citation>
    <scope>NUCLEOTIDE SEQUENCE</scope>
    <source>
        <strain evidence="2">Nono1</strain>
    </source>
</reference>